<keyword evidence="2 3" id="KW-0378">Hydrolase</keyword>
<sequence>MPPDRTNPPGELSIRVYYEDTDAGGVVYYANYLKFFERGRTEWLRALGMDQHTLATQERMMFVVKHADIAYRQPARLDDRILVRTAVTGLGASTIRFGQQALRDDTLLASADIQVCTVHALSFKPIRLSPSIRDLLEKALH</sequence>
<protein>
    <submittedName>
        <fullName evidence="3">Acyl-CoA thioester hydrolase</fullName>
        <ecNumber evidence="3">3.1.2.-</ecNumber>
    </submittedName>
</protein>
<evidence type="ECO:0000313" key="3">
    <source>
        <dbReference type="EMBL" id="MBB6084611.1"/>
    </source>
</evidence>
<comment type="caution">
    <text evidence="3">The sequence shown here is derived from an EMBL/GenBank/DDBJ whole genome shotgun (WGS) entry which is preliminary data.</text>
</comment>
<dbReference type="CDD" id="cd00586">
    <property type="entry name" value="4HBT"/>
    <property type="match status" value="1"/>
</dbReference>
<dbReference type="GO" id="GO:0047617">
    <property type="term" value="F:fatty acyl-CoA hydrolase activity"/>
    <property type="evidence" value="ECO:0007669"/>
    <property type="project" value="TreeGrafter"/>
</dbReference>
<proteinExistence type="inferred from homology"/>
<dbReference type="PANTHER" id="PTHR31793:SF37">
    <property type="entry name" value="ACYL-COA THIOESTER HYDROLASE YBGC"/>
    <property type="match status" value="1"/>
</dbReference>
<organism evidence="3 4">
    <name type="scientific">Castellaniella defragrans</name>
    <name type="common">Alcaligenes defragrans</name>
    <dbReference type="NCBI Taxonomy" id="75697"/>
    <lineage>
        <taxon>Bacteria</taxon>
        <taxon>Pseudomonadati</taxon>
        <taxon>Pseudomonadota</taxon>
        <taxon>Betaproteobacteria</taxon>
        <taxon>Burkholderiales</taxon>
        <taxon>Alcaligenaceae</taxon>
        <taxon>Castellaniella</taxon>
    </lineage>
</organism>
<gene>
    <name evidence="3" type="ORF">HNR28_002657</name>
</gene>
<dbReference type="RefSeq" id="WP_151025161.1">
    <property type="nucleotide sequence ID" value="NZ_JACHIB010000015.1"/>
</dbReference>
<evidence type="ECO:0000313" key="4">
    <source>
        <dbReference type="Proteomes" id="UP000541136"/>
    </source>
</evidence>
<dbReference type="InterPro" id="IPR006684">
    <property type="entry name" value="YbgC/YbaW"/>
</dbReference>
<dbReference type="PIRSF" id="PIRSF003230">
    <property type="entry name" value="YbgC"/>
    <property type="match status" value="1"/>
</dbReference>
<accession>A0A7W9TQC6</accession>
<dbReference type="Gene3D" id="3.10.129.10">
    <property type="entry name" value="Hotdog Thioesterase"/>
    <property type="match status" value="1"/>
</dbReference>
<dbReference type="PANTHER" id="PTHR31793">
    <property type="entry name" value="4-HYDROXYBENZOYL-COA THIOESTERASE FAMILY MEMBER"/>
    <property type="match status" value="1"/>
</dbReference>
<dbReference type="EMBL" id="JACHIB010000015">
    <property type="protein sequence ID" value="MBB6084611.1"/>
    <property type="molecule type" value="Genomic_DNA"/>
</dbReference>
<dbReference type="InterPro" id="IPR029069">
    <property type="entry name" value="HotDog_dom_sf"/>
</dbReference>
<dbReference type="InterPro" id="IPR050563">
    <property type="entry name" value="4-hydroxybenzoyl-CoA_TE"/>
</dbReference>
<evidence type="ECO:0000256" key="1">
    <source>
        <dbReference type="ARBA" id="ARBA00005953"/>
    </source>
</evidence>
<reference evidence="3 4" key="1">
    <citation type="submission" date="2020-08" db="EMBL/GenBank/DDBJ databases">
        <title>Genomic Encyclopedia of Type Strains, Phase IV (KMG-IV): sequencing the most valuable type-strain genomes for metagenomic binning, comparative biology and taxonomic classification.</title>
        <authorList>
            <person name="Goeker M."/>
        </authorList>
    </citation>
    <scope>NUCLEOTIDE SEQUENCE [LARGE SCALE GENOMIC DNA]</scope>
    <source>
        <strain evidence="3 4">DSM 12141</strain>
    </source>
</reference>
<dbReference type="NCBIfam" id="TIGR02799">
    <property type="entry name" value="thio_ybgC"/>
    <property type="match status" value="1"/>
</dbReference>
<dbReference type="AlphaFoldDB" id="A0A7W9TQC6"/>
<dbReference type="InterPro" id="IPR014166">
    <property type="entry name" value="Tol-Pal_acyl-CoA_thioesterase"/>
</dbReference>
<dbReference type="NCBIfam" id="TIGR00051">
    <property type="entry name" value="YbgC/FadM family acyl-CoA thioesterase"/>
    <property type="match status" value="1"/>
</dbReference>
<dbReference type="EC" id="3.1.2.-" evidence="3"/>
<dbReference type="FunFam" id="3.10.129.10:FF:000004">
    <property type="entry name" value="Tol-pal system-associated acyl-CoA thioesterase"/>
    <property type="match status" value="1"/>
</dbReference>
<comment type="similarity">
    <text evidence="1">Belongs to the 4-hydroxybenzoyl-CoA thioesterase family.</text>
</comment>
<name>A0A7W9TQC6_CASDE</name>
<dbReference type="Pfam" id="PF13279">
    <property type="entry name" value="4HBT_2"/>
    <property type="match status" value="1"/>
</dbReference>
<dbReference type="Proteomes" id="UP000541136">
    <property type="component" value="Unassembled WGS sequence"/>
</dbReference>
<evidence type="ECO:0000256" key="2">
    <source>
        <dbReference type="ARBA" id="ARBA00022801"/>
    </source>
</evidence>
<dbReference type="SUPFAM" id="SSF54637">
    <property type="entry name" value="Thioesterase/thiol ester dehydrase-isomerase"/>
    <property type="match status" value="1"/>
</dbReference>